<evidence type="ECO:0000313" key="3">
    <source>
        <dbReference type="RefSeq" id="XP_012935977.2"/>
    </source>
</evidence>
<keyword evidence="1" id="KW-0472">Membrane</keyword>
<evidence type="ECO:0000313" key="2">
    <source>
        <dbReference type="Proteomes" id="UP000694888"/>
    </source>
</evidence>
<accession>A0ABM0ZWJ1</accession>
<reference evidence="3" key="1">
    <citation type="submission" date="2025-08" db="UniProtKB">
        <authorList>
            <consortium name="RefSeq"/>
        </authorList>
    </citation>
    <scope>IDENTIFICATION</scope>
</reference>
<name>A0ABM0ZWJ1_APLCA</name>
<keyword evidence="1" id="KW-0812">Transmembrane</keyword>
<organism evidence="2 3">
    <name type="scientific">Aplysia californica</name>
    <name type="common">California sea hare</name>
    <dbReference type="NCBI Taxonomy" id="6500"/>
    <lineage>
        <taxon>Eukaryota</taxon>
        <taxon>Metazoa</taxon>
        <taxon>Spiralia</taxon>
        <taxon>Lophotrochozoa</taxon>
        <taxon>Mollusca</taxon>
        <taxon>Gastropoda</taxon>
        <taxon>Heterobranchia</taxon>
        <taxon>Euthyneura</taxon>
        <taxon>Tectipleura</taxon>
        <taxon>Aplysiida</taxon>
        <taxon>Aplysioidea</taxon>
        <taxon>Aplysiidae</taxon>
        <taxon>Aplysia</taxon>
    </lineage>
</organism>
<protein>
    <submittedName>
        <fullName evidence="3">Uncharacterized protein LOC101864373</fullName>
    </submittedName>
</protein>
<keyword evidence="2" id="KW-1185">Reference proteome</keyword>
<feature type="non-terminal residue" evidence="3">
    <location>
        <position position="218"/>
    </location>
</feature>
<feature type="transmembrane region" description="Helical" evidence="1">
    <location>
        <begin position="7"/>
        <end position="33"/>
    </location>
</feature>
<proteinExistence type="predicted"/>
<keyword evidence="1" id="KW-1133">Transmembrane helix</keyword>
<dbReference type="GeneID" id="101864373"/>
<evidence type="ECO:0000256" key="1">
    <source>
        <dbReference type="SAM" id="Phobius"/>
    </source>
</evidence>
<feature type="transmembrane region" description="Helical" evidence="1">
    <location>
        <begin position="71"/>
        <end position="100"/>
    </location>
</feature>
<sequence length="218" mass="24722">MKPRAWIIVTLIFIALAAALQIGGVVAPMWVWLEDDNFNVGVGLFFRVGCETACINASFNYLDVNTRDRTYWIHLIWLETLAACLAILLIVMMMVYLCGFGRWKMSGLNTTMVVTALLAWLCIAVGLILFIVFNGIIITRSPDVSSVSFPWSAFMCFFAGIFYVIISMLIRCRCRTRRYVKNAIPTSGDSKMALNPSTGSQLVRRFFTPSPYREERRQ</sequence>
<dbReference type="RefSeq" id="XP_012935977.2">
    <property type="nucleotide sequence ID" value="XM_013080523.2"/>
</dbReference>
<feature type="transmembrane region" description="Helical" evidence="1">
    <location>
        <begin position="149"/>
        <end position="170"/>
    </location>
</feature>
<dbReference type="Proteomes" id="UP000694888">
    <property type="component" value="Unplaced"/>
</dbReference>
<feature type="transmembrane region" description="Helical" evidence="1">
    <location>
        <begin position="112"/>
        <end position="137"/>
    </location>
</feature>
<gene>
    <name evidence="3" type="primary">LOC101864373</name>
</gene>